<protein>
    <submittedName>
        <fullName evidence="1">Uncharacterized protein</fullName>
    </submittedName>
</protein>
<organism evidence="1 2">
    <name type="scientific">Ambrosia artemisiifolia</name>
    <name type="common">Common ragweed</name>
    <dbReference type="NCBI Taxonomy" id="4212"/>
    <lineage>
        <taxon>Eukaryota</taxon>
        <taxon>Viridiplantae</taxon>
        <taxon>Streptophyta</taxon>
        <taxon>Embryophyta</taxon>
        <taxon>Tracheophyta</taxon>
        <taxon>Spermatophyta</taxon>
        <taxon>Magnoliopsida</taxon>
        <taxon>eudicotyledons</taxon>
        <taxon>Gunneridae</taxon>
        <taxon>Pentapetalae</taxon>
        <taxon>asterids</taxon>
        <taxon>campanulids</taxon>
        <taxon>Asterales</taxon>
        <taxon>Asteraceae</taxon>
        <taxon>Asteroideae</taxon>
        <taxon>Heliantheae alliance</taxon>
        <taxon>Heliantheae</taxon>
        <taxon>Ambrosia</taxon>
    </lineage>
</organism>
<name>A0AAD5CS43_AMBAR</name>
<accession>A0AAD5CS43</accession>
<gene>
    <name evidence="1" type="ORF">M8C21_002972</name>
</gene>
<dbReference type="EMBL" id="JAMZMK010006797">
    <property type="protein sequence ID" value="KAI7747301.1"/>
    <property type="molecule type" value="Genomic_DNA"/>
</dbReference>
<evidence type="ECO:0000313" key="2">
    <source>
        <dbReference type="Proteomes" id="UP001206925"/>
    </source>
</evidence>
<proteinExistence type="predicted"/>
<reference evidence="1" key="1">
    <citation type="submission" date="2022-06" db="EMBL/GenBank/DDBJ databases">
        <title>Uncovering the hologenomic basis of an extraordinary plant invasion.</title>
        <authorList>
            <person name="Bieker V.C."/>
            <person name="Martin M.D."/>
            <person name="Gilbert T."/>
            <person name="Hodgins K."/>
            <person name="Battlay P."/>
            <person name="Petersen B."/>
            <person name="Wilson J."/>
        </authorList>
    </citation>
    <scope>NUCLEOTIDE SEQUENCE</scope>
    <source>
        <strain evidence="1">AA19_3_7</strain>
        <tissue evidence="1">Leaf</tissue>
    </source>
</reference>
<keyword evidence="2" id="KW-1185">Reference proteome</keyword>
<comment type="caution">
    <text evidence="1">The sequence shown here is derived from an EMBL/GenBank/DDBJ whole genome shotgun (WGS) entry which is preliminary data.</text>
</comment>
<sequence>MEFGLLDNNRKMRRAVEDHKFFNENVKDYTTNSEYNVRLTQVDAAVAETVVFDGNDNGVADKGYDLRWWRLTNLNEMFSGGLDINAFQKVHGTDGKKPIVALLIINQSNLLILIWRERNINKDVDSEIWNLSMECSRGNDSSGSGVGPRVTATQYAINTTLKNIAKQESVGLIVATTRQMAKWSMDPELALRECPFDLKEAISMFVDAATKLLPECGVDRRIKWICPTSPAQLLIVFGGFLQMHVCFQCCFLRESIFII</sequence>
<dbReference type="Proteomes" id="UP001206925">
    <property type="component" value="Unassembled WGS sequence"/>
</dbReference>
<evidence type="ECO:0000313" key="1">
    <source>
        <dbReference type="EMBL" id="KAI7747301.1"/>
    </source>
</evidence>
<dbReference type="AlphaFoldDB" id="A0AAD5CS43"/>